<keyword evidence="20" id="KW-1185">Reference proteome</keyword>
<keyword evidence="7" id="KW-0963">Cytoplasm</keyword>
<dbReference type="SMART" id="SM00175">
    <property type="entry name" value="RAB"/>
    <property type="match status" value="1"/>
</dbReference>
<evidence type="ECO:0000256" key="15">
    <source>
        <dbReference type="ARBA" id="ARBA00023288"/>
    </source>
</evidence>
<keyword evidence="9 16" id="KW-0547">Nucleotide-binding</keyword>
<dbReference type="STRING" id="48709.A0A1D2NCZ6"/>
<evidence type="ECO:0000256" key="5">
    <source>
        <dbReference type="ARBA" id="ARBA00019766"/>
    </source>
</evidence>
<evidence type="ECO:0000256" key="10">
    <source>
        <dbReference type="ARBA" id="ARBA00022794"/>
    </source>
</evidence>
<dbReference type="GO" id="GO:0016192">
    <property type="term" value="P:vesicle-mediated transport"/>
    <property type="evidence" value="ECO:0007669"/>
    <property type="project" value="UniProtKB-ARBA"/>
</dbReference>
<evidence type="ECO:0000256" key="16">
    <source>
        <dbReference type="PIRSR" id="PIRSR606689-1"/>
    </source>
</evidence>
<keyword evidence="11 16" id="KW-0342">GTP-binding</keyword>
<dbReference type="InterPro" id="IPR024156">
    <property type="entry name" value="Small_GTPase_ARF"/>
</dbReference>
<dbReference type="SUPFAM" id="SSF52540">
    <property type="entry name" value="P-loop containing nucleoside triphosphate hydrolases"/>
    <property type="match status" value="1"/>
</dbReference>
<dbReference type="InterPro" id="IPR027417">
    <property type="entry name" value="P-loop_NTPase"/>
</dbReference>
<dbReference type="SMART" id="SM00177">
    <property type="entry name" value="ARF"/>
    <property type="match status" value="1"/>
</dbReference>
<sequence length="189" mass="21408">MGIFDKLAGLLGLRRREVNVLVVGLDNSGKSTLLNHFKSEDSKSSEIVPTIGFNVEKFQNKNVGFTAFDMSGQGRYRSLWEHYYRDCQGIIFVIDSSDKLRFVVAKDELDTLLQHPDIANRRIPVLFFANKMDVKEAMSAVKISAALGLDRISNKPWHICASNAITGEGLQEGVEWLTGQIWEYVDRRR</sequence>
<keyword evidence="8" id="KW-0519">Myristate</keyword>
<comment type="similarity">
    <text evidence="4 18">Belongs to the small GTPase superfamily. Arf family.</text>
</comment>
<proteinExistence type="inferred from homology"/>
<evidence type="ECO:0000256" key="1">
    <source>
        <dbReference type="ARBA" id="ARBA00004120"/>
    </source>
</evidence>
<name>A0A1D2NCZ6_ORCCI</name>
<evidence type="ECO:0000256" key="2">
    <source>
        <dbReference type="ARBA" id="ARBA00004430"/>
    </source>
</evidence>
<feature type="binding site" evidence="17">
    <location>
        <position position="31"/>
    </location>
    <ligand>
        <name>Mg(2+)</name>
        <dbReference type="ChEBI" id="CHEBI:18420"/>
    </ligand>
</feature>
<dbReference type="InterPro" id="IPR005225">
    <property type="entry name" value="Small_GTP-bd"/>
</dbReference>
<evidence type="ECO:0000256" key="17">
    <source>
        <dbReference type="PIRSR" id="PIRSR606689-2"/>
    </source>
</evidence>
<feature type="binding site" evidence="16">
    <location>
        <position position="72"/>
    </location>
    <ligand>
        <name>GTP</name>
        <dbReference type="ChEBI" id="CHEBI:37565"/>
    </ligand>
</feature>
<evidence type="ECO:0000256" key="12">
    <source>
        <dbReference type="ARBA" id="ARBA00023136"/>
    </source>
</evidence>
<reference evidence="19 20" key="1">
    <citation type="journal article" date="2016" name="Genome Biol. Evol.">
        <title>Gene Family Evolution Reflects Adaptation to Soil Environmental Stressors in the Genome of the Collembolan Orchesella cincta.</title>
        <authorList>
            <person name="Faddeeva-Vakhrusheva A."/>
            <person name="Derks M.F."/>
            <person name="Anvar S.Y."/>
            <person name="Agamennone V."/>
            <person name="Suring W."/>
            <person name="Smit S."/>
            <person name="van Straalen N.M."/>
            <person name="Roelofs D."/>
        </authorList>
    </citation>
    <scope>NUCLEOTIDE SEQUENCE [LARGE SCALE GENOMIC DNA]</scope>
    <source>
        <tissue evidence="19">Mixed pool</tissue>
    </source>
</reference>
<dbReference type="SMART" id="SM00178">
    <property type="entry name" value="SAR"/>
    <property type="match status" value="1"/>
</dbReference>
<evidence type="ECO:0000256" key="8">
    <source>
        <dbReference type="ARBA" id="ARBA00022707"/>
    </source>
</evidence>
<dbReference type="GO" id="GO:0003924">
    <property type="term" value="F:GTPase activity"/>
    <property type="evidence" value="ECO:0007669"/>
    <property type="project" value="InterPro"/>
</dbReference>
<dbReference type="InterPro" id="IPR006689">
    <property type="entry name" value="Small_GTPase_ARF/SAR"/>
</dbReference>
<keyword evidence="14" id="KW-0966">Cell projection</keyword>
<evidence type="ECO:0000256" key="14">
    <source>
        <dbReference type="ARBA" id="ARBA00023273"/>
    </source>
</evidence>
<evidence type="ECO:0000313" key="19">
    <source>
        <dbReference type="EMBL" id="ODN03122.1"/>
    </source>
</evidence>
<dbReference type="PROSITE" id="PS51417">
    <property type="entry name" value="ARF"/>
    <property type="match status" value="1"/>
</dbReference>
<feature type="binding site" evidence="16">
    <location>
        <begin position="24"/>
        <end position="31"/>
    </location>
    <ligand>
        <name>GTP</name>
        <dbReference type="ChEBI" id="CHEBI:37565"/>
    </ligand>
</feature>
<feature type="binding site" evidence="16">
    <location>
        <begin position="130"/>
        <end position="133"/>
    </location>
    <ligand>
        <name>GTP</name>
        <dbReference type="ChEBI" id="CHEBI:37565"/>
    </ligand>
</feature>
<evidence type="ECO:0000256" key="6">
    <source>
        <dbReference type="ARBA" id="ARBA00022475"/>
    </source>
</evidence>
<dbReference type="CDD" id="cd04157">
    <property type="entry name" value="Arl6"/>
    <property type="match status" value="1"/>
</dbReference>
<dbReference type="GO" id="GO:0030030">
    <property type="term" value="P:cell projection organization"/>
    <property type="evidence" value="ECO:0007669"/>
    <property type="project" value="UniProtKB-KW"/>
</dbReference>
<evidence type="ECO:0000313" key="20">
    <source>
        <dbReference type="Proteomes" id="UP000094527"/>
    </source>
</evidence>
<dbReference type="OMA" id="NKPWHIC"/>
<evidence type="ECO:0000256" key="7">
    <source>
        <dbReference type="ARBA" id="ARBA00022490"/>
    </source>
</evidence>
<dbReference type="PROSITE" id="PS51419">
    <property type="entry name" value="RAB"/>
    <property type="match status" value="1"/>
</dbReference>
<dbReference type="NCBIfam" id="TIGR00231">
    <property type="entry name" value="small_GTP"/>
    <property type="match status" value="1"/>
</dbReference>
<evidence type="ECO:0000256" key="4">
    <source>
        <dbReference type="ARBA" id="ARBA00010290"/>
    </source>
</evidence>
<keyword evidence="10" id="KW-0970">Cilium biogenesis/degradation</keyword>
<keyword evidence="6" id="KW-1003">Cell membrane</keyword>
<organism evidence="19 20">
    <name type="scientific">Orchesella cincta</name>
    <name type="common">Springtail</name>
    <name type="synonym">Podura cincta</name>
    <dbReference type="NCBI Taxonomy" id="48709"/>
    <lineage>
        <taxon>Eukaryota</taxon>
        <taxon>Metazoa</taxon>
        <taxon>Ecdysozoa</taxon>
        <taxon>Arthropoda</taxon>
        <taxon>Hexapoda</taxon>
        <taxon>Collembola</taxon>
        <taxon>Entomobryomorpha</taxon>
        <taxon>Entomobryoidea</taxon>
        <taxon>Orchesellidae</taxon>
        <taxon>Orchesellinae</taxon>
        <taxon>Orchesella</taxon>
    </lineage>
</organism>
<gene>
    <name evidence="19" type="ORF">Ocin01_03537</name>
</gene>
<evidence type="ECO:0000256" key="9">
    <source>
        <dbReference type="ARBA" id="ARBA00022741"/>
    </source>
</evidence>
<evidence type="ECO:0000256" key="18">
    <source>
        <dbReference type="RuleBase" id="RU003925"/>
    </source>
</evidence>
<protein>
    <recommendedName>
        <fullName evidence="5">ADP-ribosylation factor-like protein 6</fullName>
    </recommendedName>
</protein>
<dbReference type="AlphaFoldDB" id="A0A1D2NCZ6"/>
<dbReference type="GO" id="GO:0060170">
    <property type="term" value="C:ciliary membrane"/>
    <property type="evidence" value="ECO:0007669"/>
    <property type="project" value="UniProtKB-SubCell"/>
</dbReference>
<keyword evidence="17" id="KW-0479">Metal-binding</keyword>
<dbReference type="Pfam" id="PF00025">
    <property type="entry name" value="Arf"/>
    <property type="match status" value="1"/>
</dbReference>
<evidence type="ECO:0000256" key="13">
    <source>
        <dbReference type="ARBA" id="ARBA00023212"/>
    </source>
</evidence>
<dbReference type="InterPro" id="IPR041839">
    <property type="entry name" value="Arl6"/>
</dbReference>
<comment type="subcellular location">
    <subcellularLocation>
        <location evidence="3">Cell projection</location>
        <location evidence="3">Cilium membrane</location>
        <topology evidence="3">Peripheral membrane protein</topology>
        <orientation evidence="3">Cytoplasmic side</orientation>
    </subcellularLocation>
    <subcellularLocation>
        <location evidence="2">Cytoplasm</location>
        <location evidence="2">Cytoskeleton</location>
        <location evidence="2">Cilium axoneme</location>
    </subcellularLocation>
    <subcellularLocation>
        <location evidence="1">Cytoplasm</location>
        <location evidence="1">Cytoskeleton</location>
        <location evidence="1">Cilium basal body</location>
    </subcellularLocation>
</comment>
<dbReference type="Gene3D" id="3.40.50.300">
    <property type="entry name" value="P-loop containing nucleotide triphosphate hydrolases"/>
    <property type="match status" value="1"/>
</dbReference>
<dbReference type="GO" id="GO:0005525">
    <property type="term" value="F:GTP binding"/>
    <property type="evidence" value="ECO:0007669"/>
    <property type="project" value="UniProtKB-KW"/>
</dbReference>
<dbReference type="GO" id="GO:0046872">
    <property type="term" value="F:metal ion binding"/>
    <property type="evidence" value="ECO:0007669"/>
    <property type="project" value="UniProtKB-KW"/>
</dbReference>
<dbReference type="FunFam" id="3.40.50.300:FF:000457">
    <property type="entry name" value="ADP-ribosylation factor-like protein 6"/>
    <property type="match status" value="1"/>
</dbReference>
<evidence type="ECO:0000256" key="11">
    <source>
        <dbReference type="ARBA" id="ARBA00023134"/>
    </source>
</evidence>
<keyword evidence="13" id="KW-0206">Cytoskeleton</keyword>
<dbReference type="Proteomes" id="UP000094527">
    <property type="component" value="Unassembled WGS sequence"/>
</dbReference>
<keyword evidence="17" id="KW-0460">Magnesium</keyword>
<keyword evidence="15" id="KW-0449">Lipoprotein</keyword>
<keyword evidence="12" id="KW-0472">Membrane</keyword>
<evidence type="ECO:0000256" key="3">
    <source>
        <dbReference type="ARBA" id="ARBA00004522"/>
    </source>
</evidence>
<dbReference type="EMBL" id="LJIJ01000086">
    <property type="protein sequence ID" value="ODN03122.1"/>
    <property type="molecule type" value="Genomic_DNA"/>
</dbReference>
<dbReference type="GO" id="GO:0005930">
    <property type="term" value="C:axoneme"/>
    <property type="evidence" value="ECO:0007669"/>
    <property type="project" value="UniProtKB-SubCell"/>
</dbReference>
<dbReference type="PRINTS" id="PR00328">
    <property type="entry name" value="SAR1GTPBP"/>
</dbReference>
<comment type="caution">
    <text evidence="19">The sequence shown here is derived from an EMBL/GenBank/DDBJ whole genome shotgun (WGS) entry which is preliminary data.</text>
</comment>
<accession>A0A1D2NCZ6</accession>
<feature type="binding site" evidence="17">
    <location>
        <position position="50"/>
    </location>
    <ligand>
        <name>Mg(2+)</name>
        <dbReference type="ChEBI" id="CHEBI:18420"/>
    </ligand>
</feature>
<dbReference type="GO" id="GO:0051649">
    <property type="term" value="P:establishment of localization in cell"/>
    <property type="evidence" value="ECO:0007669"/>
    <property type="project" value="UniProtKB-ARBA"/>
</dbReference>
<dbReference type="OrthoDB" id="442317at2759"/>
<dbReference type="PANTHER" id="PTHR11711">
    <property type="entry name" value="ADP RIBOSYLATION FACTOR-RELATED"/>
    <property type="match status" value="1"/>
</dbReference>